<feature type="chain" id="PRO_5046928073" evidence="8">
    <location>
        <begin position="28"/>
        <end position="261"/>
    </location>
</feature>
<evidence type="ECO:0000256" key="4">
    <source>
        <dbReference type="ARBA" id="ARBA00022692"/>
    </source>
</evidence>
<name>A0ABP5JNU1_9ACTN</name>
<evidence type="ECO:0000256" key="5">
    <source>
        <dbReference type="ARBA" id="ARBA00022989"/>
    </source>
</evidence>
<gene>
    <name evidence="10" type="ORF">GCM10009727_00760</name>
</gene>
<protein>
    <submittedName>
        <fullName evidence="10">ABC transporter permease</fullName>
    </submittedName>
</protein>
<evidence type="ECO:0000256" key="2">
    <source>
        <dbReference type="ARBA" id="ARBA00022448"/>
    </source>
</evidence>
<dbReference type="Pfam" id="PF00528">
    <property type="entry name" value="BPD_transp_1"/>
    <property type="match status" value="1"/>
</dbReference>
<feature type="transmembrane region" description="Helical" evidence="7">
    <location>
        <begin position="168"/>
        <end position="197"/>
    </location>
</feature>
<feature type="domain" description="ABC transmembrane type-1" evidence="9">
    <location>
        <begin position="62"/>
        <end position="244"/>
    </location>
</feature>
<evidence type="ECO:0000259" key="9">
    <source>
        <dbReference type="PROSITE" id="PS50928"/>
    </source>
</evidence>
<keyword evidence="5 7" id="KW-1133">Transmembrane helix</keyword>
<dbReference type="EMBL" id="BAAAMR010000001">
    <property type="protein sequence ID" value="GAA2118056.1"/>
    <property type="molecule type" value="Genomic_DNA"/>
</dbReference>
<accession>A0ABP5JNU1</accession>
<evidence type="ECO:0000313" key="11">
    <source>
        <dbReference type="Proteomes" id="UP001501020"/>
    </source>
</evidence>
<sequence length="261" mass="27067">MIRTGRRGRRWAAGAAGIAVLSAAAEAAGRTGLVDRSVLPLTSTVVARAVRLAGDAEFLRSVVATLQMWGAGVLAAAALAVPAGLVLGSSPRLEALIRPITEFLRPIPAVALIPLTLLIVGDDTRMTVVVIAYASCWPILIHTMYGLHDVDPVASDTLRAYGFGRLAVLLRVALPSAAPFVATGIRVAAGIGLIVAVSAELMAGGGSGVGTWLIALNSGVDQTDVVLATIVWLGSLSVVVDALLVWGKRRLFRWHEESVAG</sequence>
<keyword evidence="4 7" id="KW-0812">Transmembrane</keyword>
<evidence type="ECO:0000313" key="10">
    <source>
        <dbReference type="EMBL" id="GAA2118056.1"/>
    </source>
</evidence>
<dbReference type="InterPro" id="IPR000515">
    <property type="entry name" value="MetI-like"/>
</dbReference>
<organism evidence="10 11">
    <name type="scientific">Actinomadura napierensis</name>
    <dbReference type="NCBI Taxonomy" id="267854"/>
    <lineage>
        <taxon>Bacteria</taxon>
        <taxon>Bacillati</taxon>
        <taxon>Actinomycetota</taxon>
        <taxon>Actinomycetes</taxon>
        <taxon>Streptosporangiales</taxon>
        <taxon>Thermomonosporaceae</taxon>
        <taxon>Actinomadura</taxon>
    </lineage>
</organism>
<comment type="subcellular location">
    <subcellularLocation>
        <location evidence="1 7">Cell membrane</location>
        <topology evidence="1 7">Multi-pass membrane protein</topology>
    </subcellularLocation>
</comment>
<keyword evidence="11" id="KW-1185">Reference proteome</keyword>
<proteinExistence type="inferred from homology"/>
<dbReference type="PROSITE" id="PS50928">
    <property type="entry name" value="ABC_TM1"/>
    <property type="match status" value="1"/>
</dbReference>
<feature type="signal peptide" evidence="8">
    <location>
        <begin position="1"/>
        <end position="27"/>
    </location>
</feature>
<evidence type="ECO:0000256" key="6">
    <source>
        <dbReference type="ARBA" id="ARBA00023136"/>
    </source>
</evidence>
<dbReference type="Gene3D" id="1.10.3720.10">
    <property type="entry name" value="MetI-like"/>
    <property type="match status" value="1"/>
</dbReference>
<dbReference type="Proteomes" id="UP001501020">
    <property type="component" value="Unassembled WGS sequence"/>
</dbReference>
<reference evidence="11" key="1">
    <citation type="journal article" date="2019" name="Int. J. Syst. Evol. Microbiol.">
        <title>The Global Catalogue of Microorganisms (GCM) 10K type strain sequencing project: providing services to taxonomists for standard genome sequencing and annotation.</title>
        <authorList>
            <consortium name="The Broad Institute Genomics Platform"/>
            <consortium name="The Broad Institute Genome Sequencing Center for Infectious Disease"/>
            <person name="Wu L."/>
            <person name="Ma J."/>
        </authorList>
    </citation>
    <scope>NUCLEOTIDE SEQUENCE [LARGE SCALE GENOMIC DNA]</scope>
    <source>
        <strain evidence="11">JCM 13850</strain>
    </source>
</reference>
<evidence type="ECO:0000256" key="7">
    <source>
        <dbReference type="RuleBase" id="RU363032"/>
    </source>
</evidence>
<keyword evidence="6 7" id="KW-0472">Membrane</keyword>
<feature type="transmembrane region" description="Helical" evidence="7">
    <location>
        <begin position="100"/>
        <end position="120"/>
    </location>
</feature>
<dbReference type="SUPFAM" id="SSF161098">
    <property type="entry name" value="MetI-like"/>
    <property type="match status" value="1"/>
</dbReference>
<dbReference type="RefSeq" id="WP_344260026.1">
    <property type="nucleotide sequence ID" value="NZ_BAAAMR010000001.1"/>
</dbReference>
<evidence type="ECO:0000256" key="1">
    <source>
        <dbReference type="ARBA" id="ARBA00004651"/>
    </source>
</evidence>
<feature type="transmembrane region" description="Helical" evidence="7">
    <location>
        <begin position="68"/>
        <end position="88"/>
    </location>
</feature>
<dbReference type="PANTHER" id="PTHR30151:SF0">
    <property type="entry name" value="ABC TRANSPORTER PERMEASE PROTEIN MJ0413-RELATED"/>
    <property type="match status" value="1"/>
</dbReference>
<feature type="transmembrane region" description="Helical" evidence="7">
    <location>
        <begin position="126"/>
        <end position="147"/>
    </location>
</feature>
<evidence type="ECO:0000256" key="3">
    <source>
        <dbReference type="ARBA" id="ARBA00022475"/>
    </source>
</evidence>
<dbReference type="PANTHER" id="PTHR30151">
    <property type="entry name" value="ALKANE SULFONATE ABC TRANSPORTER-RELATED, MEMBRANE SUBUNIT"/>
    <property type="match status" value="1"/>
</dbReference>
<keyword evidence="8" id="KW-0732">Signal</keyword>
<keyword evidence="2 7" id="KW-0813">Transport</keyword>
<comment type="caution">
    <text evidence="10">The sequence shown here is derived from an EMBL/GenBank/DDBJ whole genome shotgun (WGS) entry which is preliminary data.</text>
</comment>
<dbReference type="InterPro" id="IPR035906">
    <property type="entry name" value="MetI-like_sf"/>
</dbReference>
<evidence type="ECO:0000256" key="8">
    <source>
        <dbReference type="SAM" id="SignalP"/>
    </source>
</evidence>
<comment type="similarity">
    <text evidence="7">Belongs to the binding-protein-dependent transport system permease family.</text>
</comment>
<feature type="transmembrane region" description="Helical" evidence="7">
    <location>
        <begin position="225"/>
        <end position="246"/>
    </location>
</feature>
<keyword evidence="3" id="KW-1003">Cell membrane</keyword>